<dbReference type="KEGG" id="rml:FF011L_33420"/>
<protein>
    <submittedName>
        <fullName evidence="1">Uncharacterized protein</fullName>
    </submittedName>
</protein>
<dbReference type="EMBL" id="CP036262">
    <property type="protein sequence ID" value="QDS94563.1"/>
    <property type="molecule type" value="Genomic_DNA"/>
</dbReference>
<dbReference type="AlphaFoldDB" id="A0A517MI54"/>
<sequence length="150" mass="16987" precursor="true">MGEKGKFPAGDFSSEDALNASNCKRLCHAFPNAVGPSPPAPLPKKAFESYLIELADEPLIQYQTCFKRACFEGEGSRSFFTYSFHAPSKSDISFQRPIVVPAEITARVFGYDEYRHEWWMHGPCLALSSRNFMNWGFRFDENSIQDNGQT</sequence>
<dbReference type="Proteomes" id="UP000320672">
    <property type="component" value="Chromosome"/>
</dbReference>
<evidence type="ECO:0000313" key="1">
    <source>
        <dbReference type="EMBL" id="QDS94563.1"/>
    </source>
</evidence>
<gene>
    <name evidence="1" type="ORF">FF011L_33420</name>
</gene>
<reference evidence="1 2" key="1">
    <citation type="submission" date="2019-02" db="EMBL/GenBank/DDBJ databases">
        <title>Deep-cultivation of Planctomycetes and their phenomic and genomic characterization uncovers novel biology.</title>
        <authorList>
            <person name="Wiegand S."/>
            <person name="Jogler M."/>
            <person name="Boedeker C."/>
            <person name="Pinto D."/>
            <person name="Vollmers J."/>
            <person name="Rivas-Marin E."/>
            <person name="Kohn T."/>
            <person name="Peeters S.H."/>
            <person name="Heuer A."/>
            <person name="Rast P."/>
            <person name="Oberbeckmann S."/>
            <person name="Bunk B."/>
            <person name="Jeske O."/>
            <person name="Meyerdierks A."/>
            <person name="Storesund J.E."/>
            <person name="Kallscheuer N."/>
            <person name="Luecker S."/>
            <person name="Lage O.M."/>
            <person name="Pohl T."/>
            <person name="Merkel B.J."/>
            <person name="Hornburger P."/>
            <person name="Mueller R.-W."/>
            <person name="Bruemmer F."/>
            <person name="Labrenz M."/>
            <person name="Spormann A.M."/>
            <person name="Op den Camp H."/>
            <person name="Overmann J."/>
            <person name="Amann R."/>
            <person name="Jetten M.S.M."/>
            <person name="Mascher T."/>
            <person name="Medema M.H."/>
            <person name="Devos D.P."/>
            <person name="Kaster A.-K."/>
            <person name="Ovreas L."/>
            <person name="Rohde M."/>
            <person name="Galperin M.Y."/>
            <person name="Jogler C."/>
        </authorList>
    </citation>
    <scope>NUCLEOTIDE SEQUENCE [LARGE SCALE GENOMIC DNA]</scope>
    <source>
        <strain evidence="1 2">FF011L</strain>
    </source>
</reference>
<name>A0A517MI54_9BACT</name>
<evidence type="ECO:0000313" key="2">
    <source>
        <dbReference type="Proteomes" id="UP000320672"/>
    </source>
</evidence>
<proteinExistence type="predicted"/>
<organism evidence="1 2">
    <name type="scientific">Roseimaritima multifibrata</name>
    <dbReference type="NCBI Taxonomy" id="1930274"/>
    <lineage>
        <taxon>Bacteria</taxon>
        <taxon>Pseudomonadati</taxon>
        <taxon>Planctomycetota</taxon>
        <taxon>Planctomycetia</taxon>
        <taxon>Pirellulales</taxon>
        <taxon>Pirellulaceae</taxon>
        <taxon>Roseimaritima</taxon>
    </lineage>
</organism>
<accession>A0A517MI54</accession>
<keyword evidence="2" id="KW-1185">Reference proteome</keyword>